<dbReference type="Pfam" id="PF12796">
    <property type="entry name" value="Ank_2"/>
    <property type="match status" value="1"/>
</dbReference>
<sequence length="310" mass="35890">MTIDNNNEILNFFKNNGYVNNNNNSYDIINEINNMNVMVYGVKIDKNYLTTFGPSNPLTIAITKKKEKILDCLLNICNSLELNLNCHKRYKDSLIYHAISSNNSKILLKVLSYPNIRVDIFDEDDYNTALHHYCRKFKSPEDCQEIINIMIERTNDLNRINGKGKTPLHKAILNDSIRLMLVHSLIENGARLNVFNYFDYTPLHCAIKLGRCDVILKLLKNGADISIQRNNSPSSYQLSIQLDSPNVLKLINNYLNLSSFLDRHRLSNYLLQFLKRDILYSNLNEVNQDILIEMGLQKENALLILKFLNK</sequence>
<accession>A0AAN7U9M0</accession>
<proteinExistence type="predicted"/>
<evidence type="ECO:0000313" key="4">
    <source>
        <dbReference type="EMBL" id="KAK5584777.1"/>
    </source>
</evidence>
<feature type="repeat" description="ANK" evidence="3">
    <location>
        <begin position="163"/>
        <end position="197"/>
    </location>
</feature>
<evidence type="ECO:0000256" key="3">
    <source>
        <dbReference type="PROSITE-ProRule" id="PRU00023"/>
    </source>
</evidence>
<organism evidence="4 5">
    <name type="scientific">Dictyostelium firmibasis</name>
    <dbReference type="NCBI Taxonomy" id="79012"/>
    <lineage>
        <taxon>Eukaryota</taxon>
        <taxon>Amoebozoa</taxon>
        <taxon>Evosea</taxon>
        <taxon>Eumycetozoa</taxon>
        <taxon>Dictyostelia</taxon>
        <taxon>Dictyosteliales</taxon>
        <taxon>Dictyosteliaceae</taxon>
        <taxon>Dictyostelium</taxon>
    </lineage>
</organism>
<dbReference type="AlphaFoldDB" id="A0AAN7U9M0"/>
<dbReference type="Proteomes" id="UP001344447">
    <property type="component" value="Unassembled WGS sequence"/>
</dbReference>
<evidence type="ECO:0000256" key="1">
    <source>
        <dbReference type="ARBA" id="ARBA00022737"/>
    </source>
</evidence>
<keyword evidence="5" id="KW-1185">Reference proteome</keyword>
<feature type="repeat" description="ANK" evidence="3">
    <location>
        <begin position="198"/>
        <end position="230"/>
    </location>
</feature>
<dbReference type="PROSITE" id="PS50297">
    <property type="entry name" value="ANK_REP_REGION"/>
    <property type="match status" value="2"/>
</dbReference>
<comment type="caution">
    <text evidence="4">The sequence shown here is derived from an EMBL/GenBank/DDBJ whole genome shotgun (WGS) entry which is preliminary data.</text>
</comment>
<dbReference type="InterPro" id="IPR002110">
    <property type="entry name" value="Ankyrin_rpt"/>
</dbReference>
<dbReference type="EMBL" id="JAVFKY010000001">
    <property type="protein sequence ID" value="KAK5584777.1"/>
    <property type="molecule type" value="Genomic_DNA"/>
</dbReference>
<evidence type="ECO:0000313" key="5">
    <source>
        <dbReference type="Proteomes" id="UP001344447"/>
    </source>
</evidence>
<dbReference type="SUPFAM" id="SSF48403">
    <property type="entry name" value="Ankyrin repeat"/>
    <property type="match status" value="1"/>
</dbReference>
<dbReference type="PANTHER" id="PTHR24198:SF165">
    <property type="entry name" value="ANKYRIN REPEAT-CONTAINING PROTEIN-RELATED"/>
    <property type="match status" value="1"/>
</dbReference>
<keyword evidence="1" id="KW-0677">Repeat</keyword>
<dbReference type="PANTHER" id="PTHR24198">
    <property type="entry name" value="ANKYRIN REPEAT AND PROTEIN KINASE DOMAIN-CONTAINING PROTEIN"/>
    <property type="match status" value="1"/>
</dbReference>
<evidence type="ECO:0008006" key="6">
    <source>
        <dbReference type="Google" id="ProtNLM"/>
    </source>
</evidence>
<dbReference type="SMART" id="SM00248">
    <property type="entry name" value="ANK"/>
    <property type="match status" value="5"/>
</dbReference>
<protein>
    <recommendedName>
        <fullName evidence="6">Ankyrin repeat-containing protein</fullName>
    </recommendedName>
</protein>
<evidence type="ECO:0000256" key="2">
    <source>
        <dbReference type="ARBA" id="ARBA00023043"/>
    </source>
</evidence>
<reference evidence="4 5" key="1">
    <citation type="submission" date="2023-11" db="EMBL/GenBank/DDBJ databases">
        <title>Dfirmibasis_genome.</title>
        <authorList>
            <person name="Edelbroek B."/>
            <person name="Kjellin J."/>
            <person name="Jerlstrom-Hultqvist J."/>
            <person name="Soderbom F."/>
        </authorList>
    </citation>
    <scope>NUCLEOTIDE SEQUENCE [LARGE SCALE GENOMIC DNA]</scope>
    <source>
        <strain evidence="4 5">TNS-C-14</strain>
    </source>
</reference>
<dbReference type="InterPro" id="IPR036770">
    <property type="entry name" value="Ankyrin_rpt-contain_sf"/>
</dbReference>
<name>A0AAN7U9M0_9MYCE</name>
<keyword evidence="2 3" id="KW-0040">ANK repeat</keyword>
<dbReference type="Gene3D" id="1.25.40.20">
    <property type="entry name" value="Ankyrin repeat-containing domain"/>
    <property type="match status" value="1"/>
</dbReference>
<gene>
    <name evidence="4" type="ORF">RB653_006394</name>
</gene>
<dbReference type="PROSITE" id="PS50088">
    <property type="entry name" value="ANK_REPEAT"/>
    <property type="match status" value="2"/>
</dbReference>